<gene>
    <name evidence="1" type="ORF">ROSINTL182_05419</name>
</gene>
<name>C7G6A7_9FIRM</name>
<evidence type="ECO:0000313" key="2">
    <source>
        <dbReference type="Proteomes" id="UP000004828"/>
    </source>
</evidence>
<reference evidence="1 2" key="1">
    <citation type="submission" date="2009-08" db="EMBL/GenBank/DDBJ databases">
        <authorList>
            <person name="Weinstock G."/>
            <person name="Sodergren E."/>
            <person name="Clifton S."/>
            <person name="Fulton L."/>
            <person name="Fulton B."/>
            <person name="Courtney L."/>
            <person name="Fronick C."/>
            <person name="Harrison M."/>
            <person name="Strong C."/>
            <person name="Farmer C."/>
            <person name="Delahaunty K."/>
            <person name="Markovic C."/>
            <person name="Hall O."/>
            <person name="Minx P."/>
            <person name="Tomlinson C."/>
            <person name="Mitreva M."/>
            <person name="Nelson J."/>
            <person name="Hou S."/>
            <person name="Wollam A."/>
            <person name="Pepin K.H."/>
            <person name="Johnson M."/>
            <person name="Bhonagiri V."/>
            <person name="Nash W.E."/>
            <person name="Warren W."/>
            <person name="Chinwalla A."/>
            <person name="Mardis E.R."/>
            <person name="Wilson R.K."/>
        </authorList>
    </citation>
    <scope>NUCLEOTIDE SEQUENCE [LARGE SCALE GENOMIC DNA]</scope>
    <source>
        <strain evidence="1 2">L1-82</strain>
    </source>
</reference>
<accession>C7G6A7</accession>
<protein>
    <submittedName>
        <fullName evidence="1">Uncharacterized protein</fullName>
    </submittedName>
</protein>
<evidence type="ECO:0000313" key="1">
    <source>
        <dbReference type="EMBL" id="EEV02697.1"/>
    </source>
</evidence>
<organism evidence="1 2">
    <name type="scientific">Roseburia intestinalis L1-82</name>
    <dbReference type="NCBI Taxonomy" id="536231"/>
    <lineage>
        <taxon>Bacteria</taxon>
        <taxon>Bacillati</taxon>
        <taxon>Bacillota</taxon>
        <taxon>Clostridia</taxon>
        <taxon>Lachnospirales</taxon>
        <taxon>Lachnospiraceae</taxon>
        <taxon>Roseburia</taxon>
    </lineage>
</organism>
<sequence>MKKQKKNSHVLEPYARQVHVSAVEAGRTCSLRYTGADNVMFHCMVTDAADAGWRQKS</sequence>
<dbReference type="EMBL" id="ABYJ02000021">
    <property type="protein sequence ID" value="EEV02697.1"/>
    <property type="molecule type" value="Genomic_DNA"/>
</dbReference>
<proteinExistence type="predicted"/>
<dbReference type="Proteomes" id="UP000004828">
    <property type="component" value="Unassembled WGS sequence"/>
</dbReference>
<dbReference type="AlphaFoldDB" id="C7G6A7"/>
<comment type="caution">
    <text evidence="1">The sequence shown here is derived from an EMBL/GenBank/DDBJ whole genome shotgun (WGS) entry which is preliminary data.</text>
</comment>
<dbReference type="HOGENOM" id="CLU_2993912_0_0_9"/>